<dbReference type="EMBL" id="BPLR01015074">
    <property type="protein sequence ID" value="GIY73371.1"/>
    <property type="molecule type" value="Genomic_DNA"/>
</dbReference>
<name>A0AAV4VSC0_CAEEX</name>
<keyword evidence="2" id="KW-1185">Reference proteome</keyword>
<proteinExistence type="predicted"/>
<gene>
    <name evidence="1" type="ORF">CEXT_778391</name>
</gene>
<accession>A0AAV4VSC0</accession>
<evidence type="ECO:0000313" key="1">
    <source>
        <dbReference type="EMBL" id="GIY73371.1"/>
    </source>
</evidence>
<organism evidence="1 2">
    <name type="scientific">Caerostris extrusa</name>
    <name type="common">Bark spider</name>
    <name type="synonym">Caerostris bankana</name>
    <dbReference type="NCBI Taxonomy" id="172846"/>
    <lineage>
        <taxon>Eukaryota</taxon>
        <taxon>Metazoa</taxon>
        <taxon>Ecdysozoa</taxon>
        <taxon>Arthropoda</taxon>
        <taxon>Chelicerata</taxon>
        <taxon>Arachnida</taxon>
        <taxon>Araneae</taxon>
        <taxon>Araneomorphae</taxon>
        <taxon>Entelegynae</taxon>
        <taxon>Araneoidea</taxon>
        <taxon>Araneidae</taxon>
        <taxon>Caerostris</taxon>
    </lineage>
</organism>
<protein>
    <submittedName>
        <fullName evidence="1">Uncharacterized protein</fullName>
    </submittedName>
</protein>
<dbReference type="AlphaFoldDB" id="A0AAV4VSC0"/>
<sequence length="68" mass="7610">MIVRQMLTMSETSKKGSPDHFFVHVAGVMASLPGQERIEMDLIKPSEKVLFSESPEITWIAVMEDSVS</sequence>
<comment type="caution">
    <text evidence="1">The sequence shown here is derived from an EMBL/GenBank/DDBJ whole genome shotgun (WGS) entry which is preliminary data.</text>
</comment>
<dbReference type="Proteomes" id="UP001054945">
    <property type="component" value="Unassembled WGS sequence"/>
</dbReference>
<reference evidence="1 2" key="1">
    <citation type="submission" date="2021-06" db="EMBL/GenBank/DDBJ databases">
        <title>Caerostris extrusa draft genome.</title>
        <authorList>
            <person name="Kono N."/>
            <person name="Arakawa K."/>
        </authorList>
    </citation>
    <scope>NUCLEOTIDE SEQUENCE [LARGE SCALE GENOMIC DNA]</scope>
</reference>
<evidence type="ECO:0000313" key="2">
    <source>
        <dbReference type="Proteomes" id="UP001054945"/>
    </source>
</evidence>